<proteinExistence type="predicted"/>
<evidence type="ECO:0000313" key="2">
    <source>
        <dbReference type="Proteomes" id="UP001172738"/>
    </source>
</evidence>
<evidence type="ECO:0008006" key="3">
    <source>
        <dbReference type="Google" id="ProtNLM"/>
    </source>
</evidence>
<protein>
    <recommendedName>
        <fullName evidence="3">HicA toxin of toxin-antitoxin</fullName>
    </recommendedName>
</protein>
<dbReference type="RefSeq" id="WP_301129523.1">
    <property type="nucleotide sequence ID" value="NZ_JAUHPV010000007.1"/>
</dbReference>
<organism evidence="1 2">
    <name type="scientific">Demequina zhanjiangensis</name>
    <dbReference type="NCBI Taxonomy" id="3051659"/>
    <lineage>
        <taxon>Bacteria</taxon>
        <taxon>Bacillati</taxon>
        <taxon>Actinomycetota</taxon>
        <taxon>Actinomycetes</taxon>
        <taxon>Micrococcales</taxon>
        <taxon>Demequinaceae</taxon>
        <taxon>Demequina</taxon>
    </lineage>
</organism>
<evidence type="ECO:0000313" key="1">
    <source>
        <dbReference type="EMBL" id="MDN4473721.1"/>
    </source>
</evidence>
<dbReference type="EMBL" id="JAUHPV010000007">
    <property type="protein sequence ID" value="MDN4473721.1"/>
    <property type="molecule type" value="Genomic_DNA"/>
</dbReference>
<sequence length="80" mass="9063">MPWVKDKDARDLLNKLIDDYGWRWREGGKSAHSKGILLCPHEGRTGCKKAIFGTASGTLDVIKSTYNRCDHKPDDEESPF</sequence>
<reference evidence="1" key="1">
    <citation type="submission" date="2023-06" db="EMBL/GenBank/DDBJ databases">
        <title>SYSU T00b26.</title>
        <authorList>
            <person name="Gao L."/>
            <person name="Fang B.-Z."/>
            <person name="Li W.-J."/>
        </authorList>
    </citation>
    <scope>NUCLEOTIDE SEQUENCE</scope>
    <source>
        <strain evidence="1">SYSU T00b26</strain>
    </source>
</reference>
<comment type="caution">
    <text evidence="1">The sequence shown here is derived from an EMBL/GenBank/DDBJ whole genome shotgun (WGS) entry which is preliminary data.</text>
</comment>
<keyword evidence="2" id="KW-1185">Reference proteome</keyword>
<gene>
    <name evidence="1" type="ORF">QQX04_12015</name>
</gene>
<dbReference type="Proteomes" id="UP001172738">
    <property type="component" value="Unassembled WGS sequence"/>
</dbReference>
<name>A0ABT8G3K3_9MICO</name>
<accession>A0ABT8G3K3</accession>